<dbReference type="PANTHER" id="PTHR45128">
    <property type="entry name" value="METHYLTRANSFERASE TYPE 11"/>
    <property type="match status" value="1"/>
</dbReference>
<dbReference type="InterPro" id="IPR053173">
    <property type="entry name" value="SAM-binding_MTase"/>
</dbReference>
<evidence type="ECO:0000259" key="2">
    <source>
        <dbReference type="Pfam" id="PF21320"/>
    </source>
</evidence>
<dbReference type="InterPro" id="IPR036390">
    <property type="entry name" value="WH_DNA-bd_sf"/>
</dbReference>
<dbReference type="GO" id="GO:0032259">
    <property type="term" value="P:methylation"/>
    <property type="evidence" value="ECO:0007669"/>
    <property type="project" value="UniProtKB-KW"/>
</dbReference>
<comment type="caution">
    <text evidence="3">The sequence shown here is derived from an EMBL/GenBank/DDBJ whole genome shotgun (WGS) entry which is preliminary data.</text>
</comment>
<protein>
    <submittedName>
        <fullName evidence="3">Methyltransferase domain-containing protein</fullName>
    </submittedName>
</protein>
<evidence type="ECO:0000313" key="4">
    <source>
        <dbReference type="Proteomes" id="UP000735302"/>
    </source>
</evidence>
<sequence>MSSFSERLGQVVNNTVIGLAVSLAREHGIFQVLADSTEPLTSQQVANRRSLKERYVREILNSLATAELVEVKVDATAPGVLVYSLESGAKDVMDSYLGAFVGIPALMARRYASVTACVPENGPRGVRYTAHAEAAFSALSYYTAPKFVDAFLHCVPGLKDKLELGIDVLEIGSGYARMSAILASKFPKSRFTASEVIPWLVEANRERWGDIPNLHYRVLDACDIPESPDESYDWILCSDVIHDLPEPLKALQGTKRLLRKPDGLFTFVDMSSSGSPLVDRGKMLVAALYSASAFLCVPDSYQGDKESHALGACWGRQAAIDLGTQAGFSVTDSDIDDMHVLYVCRP</sequence>
<dbReference type="GO" id="GO:0008757">
    <property type="term" value="F:S-adenosylmethionine-dependent methyltransferase activity"/>
    <property type="evidence" value="ECO:0007669"/>
    <property type="project" value="InterPro"/>
</dbReference>
<dbReference type="CDD" id="cd02440">
    <property type="entry name" value="AdoMet_MTases"/>
    <property type="match status" value="1"/>
</dbReference>
<dbReference type="Pfam" id="PF21320">
    <property type="entry name" value="WHD_Rv2258c"/>
    <property type="match status" value="1"/>
</dbReference>
<proteinExistence type="predicted"/>
<name>A0AAV3ZHP0_9GAST</name>
<dbReference type="InterPro" id="IPR013216">
    <property type="entry name" value="Methyltransf_11"/>
</dbReference>
<accession>A0AAV3ZHP0</accession>
<evidence type="ECO:0000259" key="1">
    <source>
        <dbReference type="Pfam" id="PF08241"/>
    </source>
</evidence>
<dbReference type="Gene3D" id="1.10.10.10">
    <property type="entry name" value="Winged helix-like DNA-binding domain superfamily/Winged helix DNA-binding domain"/>
    <property type="match status" value="1"/>
</dbReference>
<dbReference type="Gene3D" id="3.40.50.150">
    <property type="entry name" value="Vaccinia Virus protein VP39"/>
    <property type="match status" value="1"/>
</dbReference>
<keyword evidence="3" id="KW-0808">Transferase</keyword>
<dbReference type="AlphaFoldDB" id="A0AAV3ZHP0"/>
<dbReference type="SUPFAM" id="SSF46785">
    <property type="entry name" value="Winged helix' DNA-binding domain"/>
    <property type="match status" value="1"/>
</dbReference>
<keyword evidence="3" id="KW-0489">Methyltransferase</keyword>
<dbReference type="EMBL" id="BLXT01002480">
    <property type="protein sequence ID" value="GFN94846.1"/>
    <property type="molecule type" value="Genomic_DNA"/>
</dbReference>
<feature type="domain" description="S-adenosylmethionine-dependent methyltransferase Rv2258c-like winged HTH" evidence="2">
    <location>
        <begin position="17"/>
        <end position="73"/>
    </location>
</feature>
<dbReference type="InterPro" id="IPR036388">
    <property type="entry name" value="WH-like_DNA-bd_sf"/>
</dbReference>
<dbReference type="Proteomes" id="UP000735302">
    <property type="component" value="Unassembled WGS sequence"/>
</dbReference>
<dbReference type="InterPro" id="IPR048711">
    <property type="entry name" value="WHD_Rv2258c"/>
</dbReference>
<dbReference type="SUPFAM" id="SSF53335">
    <property type="entry name" value="S-adenosyl-L-methionine-dependent methyltransferases"/>
    <property type="match status" value="1"/>
</dbReference>
<gene>
    <name evidence="3" type="ORF">PoB_002135200</name>
</gene>
<dbReference type="PANTHER" id="PTHR45128:SF1">
    <property type="entry name" value="S-ADENOSYLMETHIONINE-DEPENDENT METHYLTRANSFERASE RV2258C"/>
    <property type="match status" value="1"/>
</dbReference>
<reference evidence="3 4" key="1">
    <citation type="journal article" date="2021" name="Elife">
        <title>Chloroplast acquisition without the gene transfer in kleptoplastic sea slugs, Plakobranchus ocellatus.</title>
        <authorList>
            <person name="Maeda T."/>
            <person name="Takahashi S."/>
            <person name="Yoshida T."/>
            <person name="Shimamura S."/>
            <person name="Takaki Y."/>
            <person name="Nagai Y."/>
            <person name="Toyoda A."/>
            <person name="Suzuki Y."/>
            <person name="Arimoto A."/>
            <person name="Ishii H."/>
            <person name="Satoh N."/>
            <person name="Nishiyama T."/>
            <person name="Hasebe M."/>
            <person name="Maruyama T."/>
            <person name="Minagawa J."/>
            <person name="Obokata J."/>
            <person name="Shigenobu S."/>
        </authorList>
    </citation>
    <scope>NUCLEOTIDE SEQUENCE [LARGE SCALE GENOMIC DNA]</scope>
</reference>
<evidence type="ECO:0000313" key="3">
    <source>
        <dbReference type="EMBL" id="GFN94846.1"/>
    </source>
</evidence>
<dbReference type="Pfam" id="PF08241">
    <property type="entry name" value="Methyltransf_11"/>
    <property type="match status" value="1"/>
</dbReference>
<keyword evidence="4" id="KW-1185">Reference proteome</keyword>
<feature type="domain" description="Methyltransferase type 11" evidence="1">
    <location>
        <begin position="169"/>
        <end position="265"/>
    </location>
</feature>
<dbReference type="InterPro" id="IPR029063">
    <property type="entry name" value="SAM-dependent_MTases_sf"/>
</dbReference>
<organism evidence="3 4">
    <name type="scientific">Plakobranchus ocellatus</name>
    <dbReference type="NCBI Taxonomy" id="259542"/>
    <lineage>
        <taxon>Eukaryota</taxon>
        <taxon>Metazoa</taxon>
        <taxon>Spiralia</taxon>
        <taxon>Lophotrochozoa</taxon>
        <taxon>Mollusca</taxon>
        <taxon>Gastropoda</taxon>
        <taxon>Heterobranchia</taxon>
        <taxon>Euthyneura</taxon>
        <taxon>Panpulmonata</taxon>
        <taxon>Sacoglossa</taxon>
        <taxon>Placobranchoidea</taxon>
        <taxon>Plakobranchidae</taxon>
        <taxon>Plakobranchus</taxon>
    </lineage>
</organism>